<dbReference type="Proteomes" id="UP000094819">
    <property type="component" value="Unassembled WGS sequence"/>
</dbReference>
<comment type="caution">
    <text evidence="2">The sequence shown here is derived from an EMBL/GenBank/DDBJ whole genome shotgun (WGS) entry which is preliminary data.</text>
</comment>
<evidence type="ECO:0000256" key="1">
    <source>
        <dbReference type="SAM" id="MobiDB-lite"/>
    </source>
</evidence>
<dbReference type="RefSeq" id="XP_019028945.1">
    <property type="nucleotide sequence ID" value="XM_019179027.1"/>
</dbReference>
<feature type="compositionally biased region" description="Low complexity" evidence="1">
    <location>
        <begin position="11"/>
        <end position="22"/>
    </location>
</feature>
<keyword evidence="3" id="KW-1185">Reference proteome</keyword>
<gene>
    <name evidence="2" type="ORF">L198_07009</name>
</gene>
<evidence type="ECO:0000313" key="3">
    <source>
        <dbReference type="Proteomes" id="UP000094819"/>
    </source>
</evidence>
<protein>
    <submittedName>
        <fullName evidence="2">Uncharacterized protein</fullName>
    </submittedName>
</protein>
<proteinExistence type="predicted"/>
<feature type="compositionally biased region" description="Polar residues" evidence="1">
    <location>
        <begin position="1"/>
        <end position="10"/>
    </location>
</feature>
<reference evidence="2 3" key="1">
    <citation type="submission" date="2016-06" db="EMBL/GenBank/DDBJ databases">
        <title>Evolution of pathogenesis and genome organization in the Tremellales.</title>
        <authorList>
            <person name="Cuomo C."/>
            <person name="Litvintseva A."/>
            <person name="Heitman J."/>
            <person name="Chen Y."/>
            <person name="Sun S."/>
            <person name="Springer D."/>
            <person name="Dromer F."/>
            <person name="Young S."/>
            <person name="Zeng Q."/>
            <person name="Chapman S."/>
            <person name="Gujja S."/>
            <person name="Saif S."/>
            <person name="Birren B."/>
        </authorList>
    </citation>
    <scope>NUCLEOTIDE SEQUENCE [LARGE SCALE GENOMIC DNA]</scope>
    <source>
        <strain evidence="2 3">CBS 7118</strain>
    </source>
</reference>
<feature type="region of interest" description="Disordered" evidence="1">
    <location>
        <begin position="1"/>
        <end position="29"/>
    </location>
</feature>
<accession>A0A1E3IG33</accession>
<evidence type="ECO:0000313" key="2">
    <source>
        <dbReference type="EMBL" id="ODN87385.1"/>
    </source>
</evidence>
<dbReference type="GeneID" id="30196220"/>
<organism evidence="2 3">
    <name type="scientific">Cryptococcus wingfieldii CBS 7118</name>
    <dbReference type="NCBI Taxonomy" id="1295528"/>
    <lineage>
        <taxon>Eukaryota</taxon>
        <taxon>Fungi</taxon>
        <taxon>Dikarya</taxon>
        <taxon>Basidiomycota</taxon>
        <taxon>Agaricomycotina</taxon>
        <taxon>Tremellomycetes</taxon>
        <taxon>Tremellales</taxon>
        <taxon>Cryptococcaceae</taxon>
        <taxon>Cryptococcus</taxon>
    </lineage>
</organism>
<sequence>MTNSPAQRLGSSSFSNSAASTSRSDKKKAVNLSDLGVSPNFVFLDPGKEDDEFAIDKMIVQVVMITPEGMDGIVAQAAKQGWATVLRIGDRHQADWAEGMSQHI</sequence>
<dbReference type="AlphaFoldDB" id="A0A1E3IG33"/>
<dbReference type="EMBL" id="AWGH01000028">
    <property type="protein sequence ID" value="ODN87385.1"/>
    <property type="molecule type" value="Genomic_DNA"/>
</dbReference>
<name>A0A1E3IG33_9TREE</name>